<dbReference type="PANTHER" id="PTHR30121:SF6">
    <property type="entry name" value="SLR6007 PROTEIN"/>
    <property type="match status" value="1"/>
</dbReference>
<dbReference type="GeneID" id="303190673"/>
<proteinExistence type="predicted"/>
<name>A0A368LFX3_9VIBR</name>
<organism evidence="3 4">
    <name type="scientific">Vibrio casei</name>
    <dbReference type="NCBI Taxonomy" id="673372"/>
    <lineage>
        <taxon>Bacteria</taxon>
        <taxon>Pseudomonadati</taxon>
        <taxon>Pseudomonadota</taxon>
        <taxon>Gammaproteobacteria</taxon>
        <taxon>Vibrionales</taxon>
        <taxon>Vibrionaceae</taxon>
        <taxon>Vibrio</taxon>
    </lineage>
</organism>
<keyword evidence="4" id="KW-1185">Reference proteome</keyword>
<evidence type="ECO:0000313" key="3">
    <source>
        <dbReference type="EMBL" id="RCS68662.1"/>
    </source>
</evidence>
<protein>
    <submittedName>
        <fullName evidence="3">DUF87 domain-containing protein</fullName>
    </submittedName>
</protein>
<dbReference type="Pfam" id="PF10412">
    <property type="entry name" value="TrwB_AAD_bind"/>
    <property type="match status" value="1"/>
</dbReference>
<dbReference type="RefSeq" id="WP_086957870.1">
    <property type="nucleotide sequence ID" value="NZ_FUKS01000002.1"/>
</dbReference>
<dbReference type="InterPro" id="IPR051162">
    <property type="entry name" value="T4SS_component"/>
</dbReference>
<dbReference type="PANTHER" id="PTHR30121">
    <property type="entry name" value="UNCHARACTERIZED PROTEIN YJGR-RELATED"/>
    <property type="match status" value="1"/>
</dbReference>
<evidence type="ECO:0000313" key="4">
    <source>
        <dbReference type="Proteomes" id="UP000252479"/>
    </source>
</evidence>
<evidence type="ECO:0000259" key="2">
    <source>
        <dbReference type="Pfam" id="PF12696"/>
    </source>
</evidence>
<feature type="domain" description="Type IV secretion system coupling protein TraD DNA-binding" evidence="1">
    <location>
        <begin position="170"/>
        <end position="304"/>
    </location>
</feature>
<dbReference type="EMBL" id="QPGL01000004">
    <property type="protein sequence ID" value="RCS68662.1"/>
    <property type="molecule type" value="Genomic_DNA"/>
</dbReference>
<gene>
    <name evidence="3" type="ORF">CIK83_17260</name>
</gene>
<dbReference type="InterPro" id="IPR019476">
    <property type="entry name" value="T4SS_TraD_DNA-bd"/>
</dbReference>
<dbReference type="Gene3D" id="3.40.50.300">
    <property type="entry name" value="P-loop containing nucleotide triphosphate hydrolases"/>
    <property type="match status" value="2"/>
</dbReference>
<dbReference type="InterPro" id="IPR022458">
    <property type="entry name" value="Conjugative_coupling_TraG/TraD"/>
</dbReference>
<evidence type="ECO:0000259" key="1">
    <source>
        <dbReference type="Pfam" id="PF10412"/>
    </source>
</evidence>
<comment type="caution">
    <text evidence="3">The sequence shown here is derived from an EMBL/GenBank/DDBJ whole genome shotgun (WGS) entry which is preliminary data.</text>
</comment>
<dbReference type="InterPro" id="IPR032689">
    <property type="entry name" value="TraG-D_C"/>
</dbReference>
<reference evidence="3 4" key="1">
    <citation type="journal article" date="2017" name="Elife">
        <title>Extensive horizontal gene transfer in cheese-associated bacteria.</title>
        <authorList>
            <person name="Bonham K.S."/>
            <person name="Wolfe B.E."/>
            <person name="Dutton R.J."/>
        </authorList>
    </citation>
    <scope>NUCLEOTIDE SEQUENCE [LARGE SCALE GENOMIC DNA]</scope>
    <source>
        <strain evidence="3 4">JB196</strain>
    </source>
</reference>
<accession>A0A368LFX3</accession>
<dbReference type="CDD" id="cd01127">
    <property type="entry name" value="TrwB_TraG_TraD_VirD4"/>
    <property type="match status" value="2"/>
</dbReference>
<dbReference type="SUPFAM" id="SSF52540">
    <property type="entry name" value="P-loop containing nucleoside triphosphate hydrolases"/>
    <property type="match status" value="1"/>
</dbReference>
<dbReference type="NCBIfam" id="TIGR03743">
    <property type="entry name" value="SXT_TraD"/>
    <property type="match status" value="1"/>
</dbReference>
<dbReference type="Pfam" id="PF12696">
    <property type="entry name" value="TraG-D_C"/>
    <property type="match status" value="1"/>
</dbReference>
<feature type="domain" description="TraD/TraG TraM recognition site" evidence="2">
    <location>
        <begin position="470"/>
        <end position="597"/>
    </location>
</feature>
<dbReference type="AlphaFoldDB" id="A0A368LFX3"/>
<sequence length="619" mass="69424">MKYNSLEYEMPWRPNYERQAALGWISASAVAMGVNYYSTMPSDPFYWMSGICGIMAMSHIPKAIKLASLQKHLSGRELEFITLENLQKTIQGHPNEMWLGNGFDWENRHTQRVFEILKRDWSSVVGFESTTKKLTRIIKREKKKTKPIGATWIHGLEPKEKKLVQDIGHTEGHSLIVGTTGSGKTRMFDIMISQAILRNEAVIIIDPKGDKEMRDNARKVCEAMGEPERFISFHPAFPEDSVRIDPLRNFTRVTEIASRLAALIPSEAGADPFKSFAWQALNNIAQGLVMTYQRPNLVLLRRFLEGGAAGLVILSIEAYSENVMPNWEAEAEPYKSKAKNGHIEKKAFAMLRFYYDVIQPVKPSSELEGLLSMFQHDSTHFSKMVANLLPIMNMLTSGELGKMLSPDSTDLSDARQITDNAKIINNGQVAYIGLDSLTDSMVGSAIGSIMLSDLTAVAGDRYNFGVNNRPVNIFVDEAAEVINDPFIQLLNKGRGAKLRLFVATQTFSDFSARMGSKDKAIQVLGNLNNKFALRVLDKETQEYITDNLPKTRVKYVMRNQGQNTDSEDPIMHGGSQGERLMEEEYDLLPAQLLGMLPNLEFFATISGGRLIKGRLPILV</sequence>
<dbReference type="InterPro" id="IPR027417">
    <property type="entry name" value="P-loop_NTPase"/>
</dbReference>
<dbReference type="Proteomes" id="UP000252479">
    <property type="component" value="Unassembled WGS sequence"/>
</dbReference>